<organism evidence="1 2">
    <name type="scientific">Halomonas dongshanensis</name>
    <dbReference type="NCBI Taxonomy" id="2890835"/>
    <lineage>
        <taxon>Bacteria</taxon>
        <taxon>Pseudomonadati</taxon>
        <taxon>Pseudomonadota</taxon>
        <taxon>Gammaproteobacteria</taxon>
        <taxon>Oceanospirillales</taxon>
        <taxon>Halomonadaceae</taxon>
        <taxon>Halomonas</taxon>
    </lineage>
</organism>
<protein>
    <submittedName>
        <fullName evidence="1">Uncharacterized protein</fullName>
    </submittedName>
</protein>
<sequence length="113" mass="12165">MTRSRPFLLLVVAPLVFTALIGGIIFGSQALSSDSVDNDIKAAIAAELDLPDDAIELSYLQEVQYGYGICGLYQSESSERGAASFFYDTTNHRLTLDVNSRAYTSNCGLSVAC</sequence>
<dbReference type="RefSeq" id="WP_259035417.1">
    <property type="nucleotide sequence ID" value="NZ_JAJISC010000002.1"/>
</dbReference>
<dbReference type="EMBL" id="JAJISC010000002">
    <property type="protein sequence ID" value="MCS2608912.1"/>
    <property type="molecule type" value="Genomic_DNA"/>
</dbReference>
<evidence type="ECO:0000313" key="1">
    <source>
        <dbReference type="EMBL" id="MCS2608912.1"/>
    </source>
</evidence>
<evidence type="ECO:0000313" key="2">
    <source>
        <dbReference type="Proteomes" id="UP001165542"/>
    </source>
</evidence>
<reference evidence="1" key="1">
    <citation type="submission" date="2021-11" db="EMBL/GenBank/DDBJ databases">
        <title>Halomonas sp., isolated from a coastal aquaculture zone in Dongshan Bay.</title>
        <authorList>
            <person name="Lin W."/>
        </authorList>
    </citation>
    <scope>NUCLEOTIDE SEQUENCE</scope>
    <source>
        <strain evidence="1">Yzlin-01</strain>
    </source>
</reference>
<name>A0ABT2EBF5_9GAMM</name>
<gene>
    <name evidence="1" type="ORF">LLY24_06180</name>
</gene>
<comment type="caution">
    <text evidence="1">The sequence shown here is derived from an EMBL/GenBank/DDBJ whole genome shotgun (WGS) entry which is preliminary data.</text>
</comment>
<keyword evidence="2" id="KW-1185">Reference proteome</keyword>
<proteinExistence type="predicted"/>
<accession>A0ABT2EBF5</accession>
<dbReference type="Proteomes" id="UP001165542">
    <property type="component" value="Unassembled WGS sequence"/>
</dbReference>